<keyword evidence="1" id="KW-0472">Membrane</keyword>
<protein>
    <submittedName>
        <fullName evidence="2">Uncharacterized protein</fullName>
    </submittedName>
</protein>
<keyword evidence="3" id="KW-1185">Reference proteome</keyword>
<evidence type="ECO:0000256" key="1">
    <source>
        <dbReference type="SAM" id="Phobius"/>
    </source>
</evidence>
<gene>
    <name evidence="2" type="ORF">SNAT2548_LOCUS7319</name>
</gene>
<evidence type="ECO:0000313" key="3">
    <source>
        <dbReference type="Proteomes" id="UP000604046"/>
    </source>
</evidence>
<keyword evidence="1" id="KW-0812">Transmembrane</keyword>
<reference evidence="2" key="1">
    <citation type="submission" date="2021-02" db="EMBL/GenBank/DDBJ databases">
        <authorList>
            <person name="Dougan E. K."/>
            <person name="Rhodes N."/>
            <person name="Thang M."/>
            <person name="Chan C."/>
        </authorList>
    </citation>
    <scope>NUCLEOTIDE SEQUENCE</scope>
</reference>
<proteinExistence type="predicted"/>
<dbReference type="AlphaFoldDB" id="A0A812JZ55"/>
<name>A0A812JZ55_9DINO</name>
<dbReference type="Proteomes" id="UP000604046">
    <property type="component" value="Unassembled WGS sequence"/>
</dbReference>
<accession>A0A812JZ55</accession>
<feature type="transmembrane region" description="Helical" evidence="1">
    <location>
        <begin position="141"/>
        <end position="160"/>
    </location>
</feature>
<dbReference type="EMBL" id="CAJNDS010000510">
    <property type="protein sequence ID" value="CAE7213410.1"/>
    <property type="molecule type" value="Genomic_DNA"/>
</dbReference>
<keyword evidence="1" id="KW-1133">Transmembrane helix</keyword>
<evidence type="ECO:0000313" key="2">
    <source>
        <dbReference type="EMBL" id="CAE7213410.1"/>
    </source>
</evidence>
<sequence>MAADPLRAGFQQCWSQLLECACLHGNAERLRKELLELLDSHLAEISRCQRSATSSPWRTVPDENLRLRRLRDDWEMSCLHGYMMALARVRTRLLEYNGLSEPGELVRAIVQAAHGLALPGTDKALLQMRMVSAARFRSQKVCMCLVAFGACLIKLALMAMRKQWFHNITLFQSFWSLLT</sequence>
<comment type="caution">
    <text evidence="2">The sequence shown here is derived from an EMBL/GenBank/DDBJ whole genome shotgun (WGS) entry which is preliminary data.</text>
</comment>
<organism evidence="2 3">
    <name type="scientific">Symbiodinium natans</name>
    <dbReference type="NCBI Taxonomy" id="878477"/>
    <lineage>
        <taxon>Eukaryota</taxon>
        <taxon>Sar</taxon>
        <taxon>Alveolata</taxon>
        <taxon>Dinophyceae</taxon>
        <taxon>Suessiales</taxon>
        <taxon>Symbiodiniaceae</taxon>
        <taxon>Symbiodinium</taxon>
    </lineage>
</organism>